<dbReference type="Proteomes" id="UP001054945">
    <property type="component" value="Unassembled WGS sequence"/>
</dbReference>
<dbReference type="AlphaFoldDB" id="A0AAV4WKP7"/>
<dbReference type="EMBL" id="BPLR01016303">
    <property type="protein sequence ID" value="GIY82898.1"/>
    <property type="molecule type" value="Genomic_DNA"/>
</dbReference>
<reference evidence="2 3" key="1">
    <citation type="submission" date="2021-06" db="EMBL/GenBank/DDBJ databases">
        <title>Caerostris extrusa draft genome.</title>
        <authorList>
            <person name="Kono N."/>
            <person name="Arakawa K."/>
        </authorList>
    </citation>
    <scope>NUCLEOTIDE SEQUENCE [LARGE SCALE GENOMIC DNA]</scope>
</reference>
<evidence type="ECO:0000313" key="3">
    <source>
        <dbReference type="Proteomes" id="UP001054945"/>
    </source>
</evidence>
<organism evidence="2 3">
    <name type="scientific">Caerostris extrusa</name>
    <name type="common">Bark spider</name>
    <name type="synonym">Caerostris bankana</name>
    <dbReference type="NCBI Taxonomy" id="172846"/>
    <lineage>
        <taxon>Eukaryota</taxon>
        <taxon>Metazoa</taxon>
        <taxon>Ecdysozoa</taxon>
        <taxon>Arthropoda</taxon>
        <taxon>Chelicerata</taxon>
        <taxon>Arachnida</taxon>
        <taxon>Araneae</taxon>
        <taxon>Araneomorphae</taxon>
        <taxon>Entelegynae</taxon>
        <taxon>Araneoidea</taxon>
        <taxon>Araneidae</taxon>
        <taxon>Caerostris</taxon>
    </lineage>
</organism>
<evidence type="ECO:0000256" key="1">
    <source>
        <dbReference type="SAM" id="MobiDB-lite"/>
    </source>
</evidence>
<comment type="caution">
    <text evidence="2">The sequence shown here is derived from an EMBL/GenBank/DDBJ whole genome shotgun (WGS) entry which is preliminary data.</text>
</comment>
<keyword evidence="3" id="KW-1185">Reference proteome</keyword>
<sequence>MRTAYDKASKPKHFNFNVKLPLVKKVKKHRKEVRRTWQRTKHRNTKNTNMPPLRNERRQHSCRSTCAGHSVSDEAEAIADCWKLQFEGDPNISHPFSNNPNNVRN</sequence>
<feature type="compositionally biased region" description="Basic residues" evidence="1">
    <location>
        <begin position="26"/>
        <end position="45"/>
    </location>
</feature>
<gene>
    <name evidence="2" type="ORF">CEXT_101551</name>
</gene>
<name>A0AAV4WKP7_CAEEX</name>
<feature type="region of interest" description="Disordered" evidence="1">
    <location>
        <begin position="26"/>
        <end position="60"/>
    </location>
</feature>
<evidence type="ECO:0000313" key="2">
    <source>
        <dbReference type="EMBL" id="GIY82898.1"/>
    </source>
</evidence>
<proteinExistence type="predicted"/>
<accession>A0AAV4WKP7</accession>
<protein>
    <submittedName>
        <fullName evidence="2">Uncharacterized protein</fullName>
    </submittedName>
</protein>